<dbReference type="PANTHER" id="PTHR10302">
    <property type="entry name" value="SINGLE-STRANDED DNA-BINDING PROTEIN"/>
    <property type="match status" value="1"/>
</dbReference>
<comment type="caution">
    <text evidence="1">The sequence shown here is derived from an EMBL/GenBank/DDBJ whole genome shotgun (WGS) entry which is preliminary data.</text>
</comment>
<dbReference type="EMBL" id="QGNW01001125">
    <property type="protein sequence ID" value="RVW54707.1"/>
    <property type="molecule type" value="Genomic_DNA"/>
</dbReference>
<name>A0A438F3V7_VITVI</name>
<evidence type="ECO:0000313" key="2">
    <source>
        <dbReference type="Proteomes" id="UP000288805"/>
    </source>
</evidence>
<dbReference type="PANTHER" id="PTHR10302:SF0">
    <property type="entry name" value="SINGLE-STRANDED DNA-BINDING PROTEIN, MITOCHONDRIAL"/>
    <property type="match status" value="1"/>
</dbReference>
<reference evidence="1 2" key="1">
    <citation type="journal article" date="2018" name="PLoS Genet.">
        <title>Population sequencing reveals clonal diversity and ancestral inbreeding in the grapevine cultivar Chardonnay.</title>
        <authorList>
            <person name="Roach M.J."/>
            <person name="Johnson D.L."/>
            <person name="Bohlmann J."/>
            <person name="van Vuuren H.J."/>
            <person name="Jones S.J."/>
            <person name="Pretorius I.S."/>
            <person name="Schmidt S.A."/>
            <person name="Borneman A.R."/>
        </authorList>
    </citation>
    <scope>NUCLEOTIDE SEQUENCE [LARGE SCALE GENOMIC DNA]</scope>
    <source>
        <strain evidence="2">cv. Chardonnay</strain>
        <tissue evidence="1">Leaf</tissue>
    </source>
</reference>
<sequence>MLNQTVGRTSILNCVPKTPLFKTQTLSLSPCSNPFFSSLPQPKTQLRCSILCNYNNDHHNQAVSYPRPSEVPWKKELCNSVSLIGIVGAPVEIKHLSSGKVLAWTRLAVRKSASDSTW</sequence>
<dbReference type="InterPro" id="IPR011344">
    <property type="entry name" value="ssDNA-bd"/>
</dbReference>
<dbReference type="GO" id="GO:0006260">
    <property type="term" value="P:DNA replication"/>
    <property type="evidence" value="ECO:0007669"/>
    <property type="project" value="InterPro"/>
</dbReference>
<dbReference type="Proteomes" id="UP000288805">
    <property type="component" value="Unassembled WGS sequence"/>
</dbReference>
<proteinExistence type="predicted"/>
<evidence type="ECO:0000313" key="1">
    <source>
        <dbReference type="EMBL" id="RVW54707.1"/>
    </source>
</evidence>
<dbReference type="GO" id="GO:0003697">
    <property type="term" value="F:single-stranded DNA binding"/>
    <property type="evidence" value="ECO:0007669"/>
    <property type="project" value="InterPro"/>
</dbReference>
<accession>A0A438F3V7</accession>
<protein>
    <submittedName>
        <fullName evidence="1">Uncharacterized protein</fullName>
    </submittedName>
</protein>
<dbReference type="AlphaFoldDB" id="A0A438F3V7"/>
<gene>
    <name evidence="1" type="ORF">CK203_071860</name>
</gene>
<organism evidence="1 2">
    <name type="scientific">Vitis vinifera</name>
    <name type="common">Grape</name>
    <dbReference type="NCBI Taxonomy" id="29760"/>
    <lineage>
        <taxon>Eukaryota</taxon>
        <taxon>Viridiplantae</taxon>
        <taxon>Streptophyta</taxon>
        <taxon>Embryophyta</taxon>
        <taxon>Tracheophyta</taxon>
        <taxon>Spermatophyta</taxon>
        <taxon>Magnoliopsida</taxon>
        <taxon>eudicotyledons</taxon>
        <taxon>Gunneridae</taxon>
        <taxon>Pentapetalae</taxon>
        <taxon>rosids</taxon>
        <taxon>Vitales</taxon>
        <taxon>Vitaceae</taxon>
        <taxon>Viteae</taxon>
        <taxon>Vitis</taxon>
    </lineage>
</organism>